<dbReference type="AlphaFoldDB" id="A0A7G9GPR7"/>
<dbReference type="KEGG" id="ehn:H9Q80_02270"/>
<dbReference type="EMBL" id="CP060636">
    <property type="protein sequence ID" value="QNM12799.1"/>
    <property type="molecule type" value="Genomic_DNA"/>
</dbReference>
<keyword evidence="1" id="KW-0732">Signal</keyword>
<gene>
    <name evidence="2" type="ORF">H9Q80_02270</name>
</gene>
<feature type="chain" id="PRO_5039123875" description="DUF5640 domain-containing protein" evidence="1">
    <location>
        <begin position="20"/>
        <end position="104"/>
    </location>
</feature>
<protein>
    <recommendedName>
        <fullName evidence="4">DUF5640 domain-containing protein</fullName>
    </recommendedName>
</protein>
<accession>A0A7G9GPR7</accession>
<feature type="signal peptide" evidence="1">
    <location>
        <begin position="1"/>
        <end position="19"/>
    </location>
</feature>
<sequence length="104" mass="11112">MRKLFIALVCTLVVFGLTACGGESKKATITGKWEGTGSGEGAEMTIDETTIKFEDGSGGNYKYDADTNTMTLTEGDQSVDIKAVLDGDTLTINMSGQDITFKRK</sequence>
<dbReference type="PROSITE" id="PS51257">
    <property type="entry name" value="PROKAR_LIPOPROTEIN"/>
    <property type="match status" value="1"/>
</dbReference>
<organism evidence="2 3">
    <name type="scientific">[Eubacterium] hominis</name>
    <dbReference type="NCBI Taxonomy" id="2764325"/>
    <lineage>
        <taxon>Bacteria</taxon>
        <taxon>Bacillati</taxon>
        <taxon>Bacillota</taxon>
        <taxon>Erysipelotrichia</taxon>
        <taxon>Erysipelotrichales</taxon>
        <taxon>Erysipelotrichaceae</taxon>
        <taxon>Amedibacillus</taxon>
    </lineage>
</organism>
<proteinExistence type="predicted"/>
<dbReference type="Proteomes" id="UP000515856">
    <property type="component" value="Chromosome"/>
</dbReference>
<name>A0A7G9GPR7_9FIRM</name>
<keyword evidence="3" id="KW-1185">Reference proteome</keyword>
<evidence type="ECO:0008006" key="4">
    <source>
        <dbReference type="Google" id="ProtNLM"/>
    </source>
</evidence>
<evidence type="ECO:0000313" key="2">
    <source>
        <dbReference type="EMBL" id="QNM12799.1"/>
    </source>
</evidence>
<dbReference type="RefSeq" id="WP_117455439.1">
    <property type="nucleotide sequence ID" value="NZ_CP060636.1"/>
</dbReference>
<evidence type="ECO:0000313" key="3">
    <source>
        <dbReference type="Proteomes" id="UP000515856"/>
    </source>
</evidence>
<reference evidence="2 3" key="1">
    <citation type="submission" date="2020-08" db="EMBL/GenBank/DDBJ databases">
        <authorList>
            <person name="Liu C."/>
            <person name="Sun Q."/>
        </authorList>
    </citation>
    <scope>NUCLEOTIDE SEQUENCE [LARGE SCALE GENOMIC DNA]</scope>
    <source>
        <strain evidence="2 3">NSJ-61</strain>
    </source>
</reference>
<evidence type="ECO:0000256" key="1">
    <source>
        <dbReference type="SAM" id="SignalP"/>
    </source>
</evidence>